<dbReference type="RefSeq" id="WP_184330086.1">
    <property type="nucleotide sequence ID" value="NZ_JACHHZ010000001.1"/>
</dbReference>
<name>A0A841HIZ2_9GAMM</name>
<dbReference type="Proteomes" id="UP000588068">
    <property type="component" value="Unassembled WGS sequence"/>
</dbReference>
<comment type="caution">
    <text evidence="1">The sequence shown here is derived from an EMBL/GenBank/DDBJ whole genome shotgun (WGS) entry which is preliminary data.</text>
</comment>
<evidence type="ECO:0000313" key="1">
    <source>
        <dbReference type="EMBL" id="MBB6092359.1"/>
    </source>
</evidence>
<sequence>MSYDYILMKGEAKAGLEALAALSETVGQVESVKTSISQAVPSVRWKEGPGNCWHGRSEEAEFMFLVAGTDDVRMLHMSHCERAVVERVAKALGLVAIDEQSEELFDG</sequence>
<gene>
    <name evidence="1" type="ORF">HNQ60_001205</name>
</gene>
<organism evidence="1 2">
    <name type="scientific">Povalibacter uvarum</name>
    <dbReference type="NCBI Taxonomy" id="732238"/>
    <lineage>
        <taxon>Bacteria</taxon>
        <taxon>Pseudomonadati</taxon>
        <taxon>Pseudomonadota</taxon>
        <taxon>Gammaproteobacteria</taxon>
        <taxon>Steroidobacterales</taxon>
        <taxon>Steroidobacteraceae</taxon>
        <taxon>Povalibacter</taxon>
    </lineage>
</organism>
<accession>A0A841HIZ2</accession>
<keyword evidence="2" id="KW-1185">Reference proteome</keyword>
<dbReference type="EMBL" id="JACHHZ010000001">
    <property type="protein sequence ID" value="MBB6092359.1"/>
    <property type="molecule type" value="Genomic_DNA"/>
</dbReference>
<evidence type="ECO:0000313" key="2">
    <source>
        <dbReference type="Proteomes" id="UP000588068"/>
    </source>
</evidence>
<dbReference type="AlphaFoldDB" id="A0A841HIZ2"/>
<protein>
    <submittedName>
        <fullName evidence="1">Uncharacterized protein</fullName>
    </submittedName>
</protein>
<proteinExistence type="predicted"/>
<reference evidence="1 2" key="1">
    <citation type="submission" date="2020-08" db="EMBL/GenBank/DDBJ databases">
        <title>Genomic Encyclopedia of Type Strains, Phase IV (KMG-IV): sequencing the most valuable type-strain genomes for metagenomic binning, comparative biology and taxonomic classification.</title>
        <authorList>
            <person name="Goeker M."/>
        </authorList>
    </citation>
    <scope>NUCLEOTIDE SEQUENCE [LARGE SCALE GENOMIC DNA]</scope>
    <source>
        <strain evidence="1 2">DSM 26723</strain>
    </source>
</reference>